<dbReference type="PANTHER" id="PTHR43877">
    <property type="entry name" value="AMINOALKYLPHOSPHONATE N-ACETYLTRANSFERASE-RELATED-RELATED"/>
    <property type="match status" value="1"/>
</dbReference>
<organism evidence="4 5">
    <name type="scientific">Alicyclobacillus hesperidum</name>
    <dbReference type="NCBI Taxonomy" id="89784"/>
    <lineage>
        <taxon>Bacteria</taxon>
        <taxon>Bacillati</taxon>
        <taxon>Bacillota</taxon>
        <taxon>Bacilli</taxon>
        <taxon>Bacillales</taxon>
        <taxon>Alicyclobacillaceae</taxon>
        <taxon>Alicyclobacillus</taxon>
    </lineage>
</organism>
<dbReference type="GO" id="GO:0016747">
    <property type="term" value="F:acyltransferase activity, transferring groups other than amino-acyl groups"/>
    <property type="evidence" value="ECO:0007669"/>
    <property type="project" value="InterPro"/>
</dbReference>
<evidence type="ECO:0000313" key="4">
    <source>
        <dbReference type="EMBL" id="SDW10152.1"/>
    </source>
</evidence>
<sequence length="162" mass="18037">MTNRTLVKEPISLEDWSWLRALWAREWGGDTMVSKGRVYCLQDVGAFVAFQNGQRVGAATYVQHGNRCELLSINATLEGTGVGGALLRAVEDKAKALGCEAVEVITSNDNLHALRFYQRRGYRIYAVYPGAIDEARATKPSIPLIGYDDIPIHDEIELIKRL</sequence>
<feature type="domain" description="N-acetyltransferase" evidence="3">
    <location>
        <begin position="6"/>
        <end position="145"/>
    </location>
</feature>
<dbReference type="Gene3D" id="3.40.630.30">
    <property type="match status" value="1"/>
</dbReference>
<dbReference type="AlphaFoldDB" id="A0A1H2QSL4"/>
<dbReference type="InterPro" id="IPR000182">
    <property type="entry name" value="GNAT_dom"/>
</dbReference>
<keyword evidence="2" id="KW-0012">Acyltransferase</keyword>
<dbReference type="CDD" id="cd04301">
    <property type="entry name" value="NAT_SF"/>
    <property type="match status" value="1"/>
</dbReference>
<dbReference type="EMBL" id="FNOJ01000002">
    <property type="protein sequence ID" value="SDW10152.1"/>
    <property type="molecule type" value="Genomic_DNA"/>
</dbReference>
<evidence type="ECO:0000313" key="5">
    <source>
        <dbReference type="Proteomes" id="UP000182589"/>
    </source>
</evidence>
<proteinExistence type="predicted"/>
<dbReference type="Proteomes" id="UP000182589">
    <property type="component" value="Unassembled WGS sequence"/>
</dbReference>
<dbReference type="InterPro" id="IPR016181">
    <property type="entry name" value="Acyl_CoA_acyltransferase"/>
</dbReference>
<dbReference type="SUPFAM" id="SSF55729">
    <property type="entry name" value="Acyl-CoA N-acyltransferases (Nat)"/>
    <property type="match status" value="1"/>
</dbReference>
<protein>
    <submittedName>
        <fullName evidence="4">Acetyltransferase (GNAT) family protein</fullName>
    </submittedName>
</protein>
<keyword evidence="1 4" id="KW-0808">Transferase</keyword>
<gene>
    <name evidence="4" type="ORF">SAMN04489725_10232</name>
</gene>
<dbReference type="PROSITE" id="PS51186">
    <property type="entry name" value="GNAT"/>
    <property type="match status" value="1"/>
</dbReference>
<evidence type="ECO:0000259" key="3">
    <source>
        <dbReference type="PROSITE" id="PS51186"/>
    </source>
</evidence>
<dbReference type="InterPro" id="IPR050832">
    <property type="entry name" value="Bact_Acetyltransf"/>
</dbReference>
<reference evidence="5" key="1">
    <citation type="submission" date="2016-10" db="EMBL/GenBank/DDBJ databases">
        <authorList>
            <person name="Varghese N."/>
        </authorList>
    </citation>
    <scope>NUCLEOTIDE SEQUENCE [LARGE SCALE GENOMIC DNA]</scope>
    <source>
        <strain evidence="5">DSM 12489</strain>
    </source>
</reference>
<accession>A0A1H2QSL4</accession>
<evidence type="ECO:0000256" key="2">
    <source>
        <dbReference type="ARBA" id="ARBA00023315"/>
    </source>
</evidence>
<dbReference type="Pfam" id="PF00583">
    <property type="entry name" value="Acetyltransf_1"/>
    <property type="match status" value="1"/>
</dbReference>
<evidence type="ECO:0000256" key="1">
    <source>
        <dbReference type="ARBA" id="ARBA00022679"/>
    </source>
</evidence>
<keyword evidence="5" id="KW-1185">Reference proteome</keyword>
<name>A0A1H2QSL4_9BACL</name>
<dbReference type="STRING" id="89784.SAMN04489725_10232"/>